<dbReference type="Gene3D" id="3.30.1330.70">
    <property type="entry name" value="Holliday junction resolvase RusA"/>
    <property type="match status" value="1"/>
</dbReference>
<name>A0A0F9IJ42_9ZZZZ</name>
<reference evidence="2" key="1">
    <citation type="journal article" date="2015" name="Nature">
        <title>Complex archaea that bridge the gap between prokaryotes and eukaryotes.</title>
        <authorList>
            <person name="Spang A."/>
            <person name="Saw J.H."/>
            <person name="Jorgensen S.L."/>
            <person name="Zaremba-Niedzwiedzka K."/>
            <person name="Martijn J."/>
            <person name="Lind A.E."/>
            <person name="van Eijk R."/>
            <person name="Schleper C."/>
            <person name="Guy L."/>
            <person name="Ettema T.J."/>
        </authorList>
    </citation>
    <scope>NUCLEOTIDE SEQUENCE</scope>
</reference>
<dbReference type="InterPro" id="IPR008822">
    <property type="entry name" value="Endonuclease_RusA-like"/>
</dbReference>
<feature type="region of interest" description="Disordered" evidence="1">
    <location>
        <begin position="1"/>
        <end position="22"/>
    </location>
</feature>
<accession>A0A0F9IJ42</accession>
<evidence type="ECO:0000256" key="1">
    <source>
        <dbReference type="SAM" id="MobiDB-lite"/>
    </source>
</evidence>
<protein>
    <submittedName>
        <fullName evidence="2">Uncharacterized protein</fullName>
    </submittedName>
</protein>
<dbReference type="InterPro" id="IPR036614">
    <property type="entry name" value="RusA-like_sf"/>
</dbReference>
<dbReference type="EMBL" id="LAZR01012297">
    <property type="protein sequence ID" value="KKM27567.1"/>
    <property type="molecule type" value="Genomic_DNA"/>
</dbReference>
<dbReference type="GO" id="GO:0000287">
    <property type="term" value="F:magnesium ion binding"/>
    <property type="evidence" value="ECO:0007669"/>
    <property type="project" value="InterPro"/>
</dbReference>
<dbReference type="GO" id="GO:0006310">
    <property type="term" value="P:DNA recombination"/>
    <property type="evidence" value="ECO:0007669"/>
    <property type="project" value="InterPro"/>
</dbReference>
<dbReference type="Pfam" id="PF05866">
    <property type="entry name" value="RusA"/>
    <property type="match status" value="1"/>
</dbReference>
<evidence type="ECO:0000313" key="2">
    <source>
        <dbReference type="EMBL" id="KKM27567.1"/>
    </source>
</evidence>
<dbReference type="GO" id="GO:0006281">
    <property type="term" value="P:DNA repair"/>
    <property type="evidence" value="ECO:0007669"/>
    <property type="project" value="InterPro"/>
</dbReference>
<dbReference type="AlphaFoldDB" id="A0A0F9IJ42"/>
<dbReference type="SUPFAM" id="SSF103084">
    <property type="entry name" value="Holliday junction resolvase RusA"/>
    <property type="match status" value="1"/>
</dbReference>
<gene>
    <name evidence="2" type="ORF">LCGC14_1573400</name>
</gene>
<organism evidence="2">
    <name type="scientific">marine sediment metagenome</name>
    <dbReference type="NCBI Taxonomy" id="412755"/>
    <lineage>
        <taxon>unclassified sequences</taxon>
        <taxon>metagenomes</taxon>
        <taxon>ecological metagenomes</taxon>
    </lineage>
</organism>
<proteinExistence type="predicted"/>
<comment type="caution">
    <text evidence="2">The sequence shown here is derived from an EMBL/GenBank/DDBJ whole genome shotgun (WGS) entry which is preliminary data.</text>
</comment>
<sequence length="134" mass="15091">MTSYEPLFISGHPRPKGSWTPVQTKQGIKFRPASNKTAEWCKSAKEQLVVLWGGPVLDGPIRVKLEFLVPRLKTVVRRYPTGAREGDIDKLMRSILDAMTGVVYKDDSQVIRSILEQNYTDSMPGVWVTISDDV</sequence>